<evidence type="ECO:0000259" key="1">
    <source>
        <dbReference type="Pfam" id="PF00149"/>
    </source>
</evidence>
<dbReference type="Pfam" id="PF00149">
    <property type="entry name" value="Metallophos"/>
    <property type="match status" value="1"/>
</dbReference>
<gene>
    <name evidence="2" type="ORF">SAMN06265222_101590</name>
</gene>
<dbReference type="SUPFAM" id="SSF56300">
    <property type="entry name" value="Metallo-dependent phosphatases"/>
    <property type="match status" value="1"/>
</dbReference>
<feature type="domain" description="Calcineurin-like phosphoesterase" evidence="1">
    <location>
        <begin position="86"/>
        <end position="287"/>
    </location>
</feature>
<evidence type="ECO:0000313" key="3">
    <source>
        <dbReference type="Proteomes" id="UP001158067"/>
    </source>
</evidence>
<dbReference type="Proteomes" id="UP001158067">
    <property type="component" value="Unassembled WGS sequence"/>
</dbReference>
<protein>
    <submittedName>
        <fullName evidence="2">Alkaline phosphatase</fullName>
    </submittedName>
</protein>
<dbReference type="PANTHER" id="PTHR16509">
    <property type="match status" value="1"/>
</dbReference>
<evidence type="ECO:0000313" key="2">
    <source>
        <dbReference type="EMBL" id="SMP41474.1"/>
    </source>
</evidence>
<organism evidence="2 3">
    <name type="scientific">Neorhodopirellula lusitana</name>
    <dbReference type="NCBI Taxonomy" id="445327"/>
    <lineage>
        <taxon>Bacteria</taxon>
        <taxon>Pseudomonadati</taxon>
        <taxon>Planctomycetota</taxon>
        <taxon>Planctomycetia</taxon>
        <taxon>Pirellulales</taxon>
        <taxon>Pirellulaceae</taxon>
        <taxon>Neorhodopirellula</taxon>
    </lineage>
</organism>
<accession>A0ABY1PT21</accession>
<dbReference type="InterPro" id="IPR004843">
    <property type="entry name" value="Calcineurin-like_PHP"/>
</dbReference>
<dbReference type="EMBL" id="FXUG01000001">
    <property type="protein sequence ID" value="SMP41474.1"/>
    <property type="molecule type" value="Genomic_DNA"/>
</dbReference>
<dbReference type="Gene3D" id="3.60.21.10">
    <property type="match status" value="2"/>
</dbReference>
<keyword evidence="3" id="KW-1185">Reference proteome</keyword>
<sequence length="342" mass="38039">MSDADQAAVRWLAMSLRNTEHRPSLPIPETTTETTTVQIQVVRTPMNQHDHLGSTRRRFLKNGTLVLATSALASPRLVGGDELSTLRVGLVTDLHYADKAPAGSRHYRESLAKLSEAAEQFRKDDPAFLVELGDLIDAADSVEVEQGYLQTINKTFAAISRDRHYVLGNHCVDTLTKEEFLSSVGQEKSYYSFDRGGVHFVVLDACFRSDGEPYGRKNFKWTDANIPPVELQWLKADLAASDKPVVVFAHQRLDVTHNHSVKNSADVRQILEESGRVLAVFQGHSHQNDLQDIDGIHYCTLVAMVEGSGLESSGYSLLEIKPDLSLHLTGFRNQASQTWLSK</sequence>
<proteinExistence type="predicted"/>
<dbReference type="InterPro" id="IPR029052">
    <property type="entry name" value="Metallo-depent_PP-like"/>
</dbReference>
<dbReference type="PANTHER" id="PTHR16509:SF1">
    <property type="entry name" value="MANGANESE-DEPENDENT ADP-RIBOSE_CDP-ALCOHOL DIPHOSPHATASE"/>
    <property type="match status" value="1"/>
</dbReference>
<reference evidence="2 3" key="1">
    <citation type="submission" date="2017-05" db="EMBL/GenBank/DDBJ databases">
        <authorList>
            <person name="Varghese N."/>
            <person name="Submissions S."/>
        </authorList>
    </citation>
    <scope>NUCLEOTIDE SEQUENCE [LARGE SCALE GENOMIC DNA]</scope>
    <source>
        <strain evidence="2 3">DSM 25457</strain>
    </source>
</reference>
<comment type="caution">
    <text evidence="2">The sequence shown here is derived from an EMBL/GenBank/DDBJ whole genome shotgun (WGS) entry which is preliminary data.</text>
</comment>
<name>A0ABY1PT21_9BACT</name>